<protein>
    <submittedName>
        <fullName evidence="2">Membrane associated protein Pal1</fullName>
    </submittedName>
</protein>
<evidence type="ECO:0000256" key="1">
    <source>
        <dbReference type="SAM" id="MobiDB-lite"/>
    </source>
</evidence>
<feature type="compositionally biased region" description="Polar residues" evidence="1">
    <location>
        <begin position="90"/>
        <end position="107"/>
    </location>
</feature>
<proteinExistence type="predicted"/>
<feature type="compositionally biased region" description="Basic residues" evidence="1">
    <location>
        <begin position="421"/>
        <end position="436"/>
    </location>
</feature>
<dbReference type="KEGG" id="som:SOMG_04120"/>
<dbReference type="Pfam" id="PF08316">
    <property type="entry name" value="Pal1"/>
    <property type="match status" value="1"/>
</dbReference>
<feature type="region of interest" description="Disordered" evidence="1">
    <location>
        <begin position="259"/>
        <end position="280"/>
    </location>
</feature>
<feature type="compositionally biased region" description="Low complexity" evidence="1">
    <location>
        <begin position="66"/>
        <end position="80"/>
    </location>
</feature>
<dbReference type="EMBL" id="CP115613">
    <property type="protein sequence ID" value="WBW74766.1"/>
    <property type="molecule type" value="Genomic_DNA"/>
</dbReference>
<sequence length="436" mass="48069">MMATENPFLRNANVGQSSAEEVPAGSSNMDTYNSKNPFLSPNLVRTNDPYMESLADDLFSSLQKNSVRSPVSTESSSPVKTSHDLLEFRPNSSLSTARPLSSMSTDRPPSYRLSRARSTHVGSSSGRYRSPSKTDSSPSNQSGYSPVKGKIRRHKTVREGQRNKNITKEPLDQIDRLDVTGIYGSGSFHHDGPFDACRPHRNRNVKKAPVAAFPKDSIANSIPKVGNNFHDPSAPKDFSRKAIHDNLRTKAILQSPFSTMTYDEENPVPAGSTDAPGLTDSTRIEGALASKRAIARNEELQAMERAGLHRKNSLMRRLNLGRTGNLSRSSTLPSNYRSRSALDVRKSPLASPQALKPISNVDEYGSDDSISQSRDSQITPSSKKAPPPPKRRNGGLNTRPYPVHTQSQTSLPLTAKEQSKPKKMNLFRRLFSRRKS</sequence>
<dbReference type="Proteomes" id="UP001212411">
    <property type="component" value="Chromosome 3"/>
</dbReference>
<dbReference type="PANTHER" id="PTHR28307">
    <property type="entry name" value="PROTEIN PAL1"/>
    <property type="match status" value="1"/>
</dbReference>
<reference evidence="2 3" key="1">
    <citation type="journal article" date="2023" name="G3 (Bethesda)">
        <title>A high-quality reference genome for the fission yeast Schizosaccharomyces osmophilus.</title>
        <authorList>
            <person name="Jia G.S."/>
            <person name="Zhang W.C."/>
            <person name="Liang Y."/>
            <person name="Liu X.H."/>
            <person name="Rhind N."/>
            <person name="Pidoux A."/>
            <person name="Brysch-Herzberg M."/>
            <person name="Du L.L."/>
        </authorList>
    </citation>
    <scope>NUCLEOTIDE SEQUENCE [LARGE SCALE GENOMIC DNA]</scope>
    <source>
        <strain evidence="2 3">CBS 15793</strain>
    </source>
</reference>
<accession>A0AAE9WGY8</accession>
<name>A0AAE9WGY8_9SCHI</name>
<dbReference type="PANTHER" id="PTHR28307:SF2">
    <property type="entry name" value="PROTEIN PAL1"/>
    <property type="match status" value="1"/>
</dbReference>
<dbReference type="GeneID" id="80877596"/>
<feature type="compositionally biased region" description="Low complexity" evidence="1">
    <location>
        <begin position="367"/>
        <end position="384"/>
    </location>
</feature>
<feature type="region of interest" description="Disordered" evidence="1">
    <location>
        <begin position="1"/>
        <end position="46"/>
    </location>
</feature>
<dbReference type="RefSeq" id="XP_056039009.1">
    <property type="nucleotide sequence ID" value="XM_056182907.1"/>
</dbReference>
<dbReference type="GO" id="GO:0005737">
    <property type="term" value="C:cytoplasm"/>
    <property type="evidence" value="ECO:0007669"/>
    <property type="project" value="TreeGrafter"/>
</dbReference>
<evidence type="ECO:0000313" key="2">
    <source>
        <dbReference type="EMBL" id="WBW74766.1"/>
    </source>
</evidence>
<keyword evidence="3" id="KW-1185">Reference proteome</keyword>
<organism evidence="2 3">
    <name type="scientific">Schizosaccharomyces osmophilus</name>
    <dbReference type="NCBI Taxonomy" id="2545709"/>
    <lineage>
        <taxon>Eukaryota</taxon>
        <taxon>Fungi</taxon>
        <taxon>Dikarya</taxon>
        <taxon>Ascomycota</taxon>
        <taxon>Taphrinomycotina</taxon>
        <taxon>Schizosaccharomycetes</taxon>
        <taxon>Schizosaccharomycetales</taxon>
        <taxon>Schizosaccharomycetaceae</taxon>
        <taxon>Schizosaccharomyces</taxon>
    </lineage>
</organism>
<feature type="region of interest" description="Disordered" evidence="1">
    <location>
        <begin position="319"/>
        <end position="436"/>
    </location>
</feature>
<dbReference type="AlphaFoldDB" id="A0AAE9WGY8"/>
<feature type="region of interest" description="Disordered" evidence="1">
    <location>
        <begin position="64"/>
        <end position="162"/>
    </location>
</feature>
<feature type="compositionally biased region" description="Polar residues" evidence="1">
    <location>
        <begin position="120"/>
        <end position="144"/>
    </location>
</feature>
<evidence type="ECO:0000313" key="3">
    <source>
        <dbReference type="Proteomes" id="UP001212411"/>
    </source>
</evidence>
<gene>
    <name evidence="2" type="primary">pal1</name>
    <name evidence="2" type="ORF">SOMG_04120</name>
</gene>
<dbReference type="InterPro" id="IPR013226">
    <property type="entry name" value="Pal1"/>
</dbReference>
<feature type="compositionally biased region" description="Polar residues" evidence="1">
    <location>
        <begin position="322"/>
        <end position="338"/>
    </location>
</feature>
<feature type="compositionally biased region" description="Polar residues" evidence="1">
    <location>
        <begin position="13"/>
        <end position="45"/>
    </location>
</feature>